<feature type="signal peptide" evidence="5">
    <location>
        <begin position="1"/>
        <end position="23"/>
    </location>
</feature>
<dbReference type="InterPro" id="IPR030678">
    <property type="entry name" value="Peptide/Ni-bd"/>
</dbReference>
<dbReference type="RefSeq" id="WP_344418083.1">
    <property type="nucleotide sequence ID" value="NZ_BAAAQK010000009.1"/>
</dbReference>
<evidence type="ECO:0000256" key="2">
    <source>
        <dbReference type="ARBA" id="ARBA00005695"/>
    </source>
</evidence>
<accession>A0ABN2N4U3</accession>
<dbReference type="PIRSF" id="PIRSF002741">
    <property type="entry name" value="MppA"/>
    <property type="match status" value="1"/>
</dbReference>
<dbReference type="SUPFAM" id="SSF53850">
    <property type="entry name" value="Periplasmic binding protein-like II"/>
    <property type="match status" value="1"/>
</dbReference>
<comment type="similarity">
    <text evidence="2">Belongs to the bacterial solute-binding protein 5 family.</text>
</comment>
<proteinExistence type="inferred from homology"/>
<feature type="chain" id="PRO_5046333774" description="Solute-binding protein family 5 domain-containing protein" evidence="5">
    <location>
        <begin position="24"/>
        <end position="512"/>
    </location>
</feature>
<evidence type="ECO:0000259" key="6">
    <source>
        <dbReference type="Pfam" id="PF00496"/>
    </source>
</evidence>
<dbReference type="Proteomes" id="UP001500449">
    <property type="component" value="Unassembled WGS sequence"/>
</dbReference>
<dbReference type="PANTHER" id="PTHR30290">
    <property type="entry name" value="PERIPLASMIC BINDING COMPONENT OF ABC TRANSPORTER"/>
    <property type="match status" value="1"/>
</dbReference>
<evidence type="ECO:0000256" key="4">
    <source>
        <dbReference type="ARBA" id="ARBA00022729"/>
    </source>
</evidence>
<evidence type="ECO:0000313" key="8">
    <source>
        <dbReference type="Proteomes" id="UP001500449"/>
    </source>
</evidence>
<evidence type="ECO:0000256" key="5">
    <source>
        <dbReference type="SAM" id="SignalP"/>
    </source>
</evidence>
<dbReference type="Gene3D" id="3.40.190.10">
    <property type="entry name" value="Periplasmic binding protein-like II"/>
    <property type="match status" value="1"/>
</dbReference>
<sequence length="512" mass="53772">MGLALLVTALCTLAACSSGSSNAADSGSDGVAKVAWEFSPVQGILLDAVASKGGYHPYMTLMYDSMIHLTPSGPKPGLATDWRFPDARTVVLTLRKGVTFQDGTPFNAAVVKFSWDRIIASKDMQKSSQIKAMESVETPSDDTVIVHLSGPFATDWRDRFLNNPWQLAVVSPDAVKKAGGDFSRAPVGAGAGPYEFVSYESNQKLVLRANPNYWDKSAVTLKGIEFINTAQGAPTLAALKGGVANMAFTGAGPDIASATAQGLNVSAALKPDSATNAYFCTSKAPFNNIKARQAVAYAVNRDAFVKGPYGGLAVANSATIPTSSPNYPGQDVPDPYTFDPVKAKQLLAEAGVPDGTTITALADPTGANAAVLQVLQQQLQSVGLNLSILPTANAFADLRTKKPDIYYSGTGISYGSQSIFVSPGGTANYCDLDDPQLNAALARTQDPRLDAAQQKAAWADYQRVFYDVEAGFTLADVKQATISTSAVTGITDQLAPSSGEPETWAGITVKGR</sequence>
<comment type="caution">
    <text evidence="7">The sequence shown here is derived from an EMBL/GenBank/DDBJ whole genome shotgun (WGS) entry which is preliminary data.</text>
</comment>
<dbReference type="Gene3D" id="3.90.76.10">
    <property type="entry name" value="Dipeptide-binding Protein, Domain 1"/>
    <property type="match status" value="1"/>
</dbReference>
<dbReference type="CDD" id="cd00995">
    <property type="entry name" value="PBP2_NikA_DppA_OppA_like"/>
    <property type="match status" value="1"/>
</dbReference>
<evidence type="ECO:0000256" key="1">
    <source>
        <dbReference type="ARBA" id="ARBA00004196"/>
    </source>
</evidence>
<evidence type="ECO:0000256" key="3">
    <source>
        <dbReference type="ARBA" id="ARBA00022448"/>
    </source>
</evidence>
<dbReference type="InterPro" id="IPR039424">
    <property type="entry name" value="SBP_5"/>
</dbReference>
<keyword evidence="4 5" id="KW-0732">Signal</keyword>
<dbReference type="EMBL" id="BAAAQK010000009">
    <property type="protein sequence ID" value="GAA1852775.1"/>
    <property type="molecule type" value="Genomic_DNA"/>
</dbReference>
<comment type="subcellular location">
    <subcellularLocation>
        <location evidence="1">Cell envelope</location>
    </subcellularLocation>
</comment>
<organism evidence="7 8">
    <name type="scientific">Pseudonocardia ailaonensis</name>
    <dbReference type="NCBI Taxonomy" id="367279"/>
    <lineage>
        <taxon>Bacteria</taxon>
        <taxon>Bacillati</taxon>
        <taxon>Actinomycetota</taxon>
        <taxon>Actinomycetes</taxon>
        <taxon>Pseudonocardiales</taxon>
        <taxon>Pseudonocardiaceae</taxon>
        <taxon>Pseudonocardia</taxon>
    </lineage>
</organism>
<protein>
    <recommendedName>
        <fullName evidence="6">Solute-binding protein family 5 domain-containing protein</fullName>
    </recommendedName>
</protein>
<keyword evidence="8" id="KW-1185">Reference proteome</keyword>
<reference evidence="7 8" key="1">
    <citation type="journal article" date="2019" name="Int. J. Syst. Evol. Microbiol.">
        <title>The Global Catalogue of Microorganisms (GCM) 10K type strain sequencing project: providing services to taxonomists for standard genome sequencing and annotation.</title>
        <authorList>
            <consortium name="The Broad Institute Genomics Platform"/>
            <consortium name="The Broad Institute Genome Sequencing Center for Infectious Disease"/>
            <person name="Wu L."/>
            <person name="Ma J."/>
        </authorList>
    </citation>
    <scope>NUCLEOTIDE SEQUENCE [LARGE SCALE GENOMIC DNA]</scope>
    <source>
        <strain evidence="7 8">JCM 16009</strain>
    </source>
</reference>
<name>A0ABN2N4U3_9PSEU</name>
<dbReference type="PANTHER" id="PTHR30290:SF10">
    <property type="entry name" value="PERIPLASMIC OLIGOPEPTIDE-BINDING PROTEIN-RELATED"/>
    <property type="match status" value="1"/>
</dbReference>
<gene>
    <name evidence="7" type="ORF">GCM10009836_36070</name>
</gene>
<dbReference type="Gene3D" id="3.10.105.10">
    <property type="entry name" value="Dipeptide-binding Protein, Domain 3"/>
    <property type="match status" value="1"/>
</dbReference>
<evidence type="ECO:0000313" key="7">
    <source>
        <dbReference type="EMBL" id="GAA1852775.1"/>
    </source>
</evidence>
<feature type="domain" description="Solute-binding protein family 5" evidence="6">
    <location>
        <begin position="74"/>
        <end position="423"/>
    </location>
</feature>
<dbReference type="Pfam" id="PF00496">
    <property type="entry name" value="SBP_bac_5"/>
    <property type="match status" value="1"/>
</dbReference>
<keyword evidence="3" id="KW-0813">Transport</keyword>
<dbReference type="InterPro" id="IPR000914">
    <property type="entry name" value="SBP_5_dom"/>
</dbReference>